<feature type="site" description="Transition state stabilizer" evidence="10">
    <location>
        <position position="358"/>
    </location>
</feature>
<dbReference type="GO" id="GO:0070567">
    <property type="term" value="F:cytidylyltransferase activity"/>
    <property type="evidence" value="ECO:0007669"/>
    <property type="project" value="InterPro"/>
</dbReference>
<dbReference type="Gene3D" id="3.90.550.10">
    <property type="entry name" value="Spore Coat Polysaccharide Biosynthesis Protein SpsA, Chain A"/>
    <property type="match status" value="1"/>
</dbReference>
<dbReference type="InterPro" id="IPR020555">
    <property type="entry name" value="MECDP_synthase_CS"/>
</dbReference>
<accession>A0A073IP04</accession>
<proteinExistence type="inferred from homology"/>
<evidence type="ECO:0000256" key="8">
    <source>
        <dbReference type="ARBA" id="ARBA00023239"/>
    </source>
</evidence>
<dbReference type="InterPro" id="IPR034683">
    <property type="entry name" value="IspD/TarI"/>
</dbReference>
<comment type="catalytic activity">
    <reaction evidence="1 10 11">
        <text>4-CDP-2-C-methyl-D-erythritol 2-phosphate = 2-C-methyl-D-erythritol 2,4-cyclic diphosphate + CMP</text>
        <dbReference type="Rhea" id="RHEA:23864"/>
        <dbReference type="ChEBI" id="CHEBI:57919"/>
        <dbReference type="ChEBI" id="CHEBI:58483"/>
        <dbReference type="ChEBI" id="CHEBI:60377"/>
        <dbReference type="EC" id="4.6.1.12"/>
    </reaction>
</comment>
<dbReference type="GO" id="GO:0046872">
    <property type="term" value="F:metal ion binding"/>
    <property type="evidence" value="ECO:0007669"/>
    <property type="project" value="UniProtKB-KW"/>
</dbReference>
<evidence type="ECO:0000256" key="10">
    <source>
        <dbReference type="HAMAP-Rule" id="MF_00107"/>
    </source>
</evidence>
<evidence type="ECO:0000313" key="14">
    <source>
        <dbReference type="Proteomes" id="UP000027665"/>
    </source>
</evidence>
<evidence type="ECO:0000256" key="5">
    <source>
        <dbReference type="ARBA" id="ARBA00022695"/>
    </source>
</evidence>
<feature type="binding site" evidence="10">
    <location>
        <begin position="230"/>
        <end position="232"/>
    </location>
    <ligand>
        <name>4-CDP-2-C-methyl-D-erythritol 2-phosphate</name>
        <dbReference type="ChEBI" id="CHEBI:57919"/>
    </ligand>
</feature>
<evidence type="ECO:0000256" key="3">
    <source>
        <dbReference type="ARBA" id="ARBA00012579"/>
    </source>
</evidence>
<evidence type="ECO:0000259" key="12">
    <source>
        <dbReference type="Pfam" id="PF02542"/>
    </source>
</evidence>
<evidence type="ECO:0000313" key="13">
    <source>
        <dbReference type="EMBL" id="KEJ91315.1"/>
    </source>
</evidence>
<dbReference type="UniPathway" id="UPA00056">
    <property type="reaction ID" value="UER00095"/>
</dbReference>
<feature type="binding site" evidence="10">
    <location>
        <position position="367"/>
    </location>
    <ligand>
        <name>4-CDP-2-C-methyl-D-erythritol 2-phosphate</name>
        <dbReference type="ChEBI" id="CHEBI:57919"/>
    </ligand>
</feature>
<keyword evidence="4" id="KW-0808">Transferase</keyword>
<evidence type="ECO:0000256" key="9">
    <source>
        <dbReference type="ARBA" id="ARBA00023268"/>
    </source>
</evidence>
<keyword evidence="9" id="KW-0511">Multifunctional enzyme</keyword>
<dbReference type="InterPro" id="IPR036571">
    <property type="entry name" value="MECDP_synthase_sf"/>
</dbReference>
<dbReference type="RefSeq" id="WP_037978083.1">
    <property type="nucleotide sequence ID" value="NZ_JMKI01000051.1"/>
</dbReference>
<dbReference type="InterPro" id="IPR018294">
    <property type="entry name" value="ISPD_synthase_CS"/>
</dbReference>
<name>A0A073IP04_9BACT</name>
<protein>
    <recommendedName>
        <fullName evidence="3 10">2-C-methyl-D-erythritol 2,4-cyclodiphosphate synthase</fullName>
        <shortName evidence="10">MECDP-synthase</shortName>
        <shortName evidence="10">MECPP-synthase</shortName>
        <shortName evidence="10">MECPS</shortName>
        <ecNumber evidence="3 10">4.6.1.12</ecNumber>
    </recommendedName>
</protein>
<dbReference type="NCBIfam" id="TIGR00151">
    <property type="entry name" value="ispF"/>
    <property type="match status" value="1"/>
</dbReference>
<dbReference type="EC" id="4.6.1.12" evidence="3 10"/>
<dbReference type="PATRIC" id="fig|2754.20.peg.1336"/>
<dbReference type="InterPro" id="IPR029044">
    <property type="entry name" value="Nucleotide-diphossugar_trans"/>
</dbReference>
<keyword evidence="8 10" id="KW-0456">Lyase</keyword>
<reference evidence="13 14" key="1">
    <citation type="submission" date="2014-04" db="EMBL/GenBank/DDBJ databases">
        <title>Draft Genome Sequence of Synergistes jonesii.</title>
        <authorList>
            <person name="Coil D.A."/>
            <person name="Eisen J.A."/>
            <person name="Holland-Moritz H.E."/>
        </authorList>
    </citation>
    <scope>NUCLEOTIDE SEQUENCE [LARGE SCALE GENOMIC DNA]</scope>
    <source>
        <strain evidence="13 14">78-1</strain>
    </source>
</reference>
<feature type="binding site" evidence="10">
    <location>
        <position position="232"/>
    </location>
    <ligand>
        <name>a divalent metal cation</name>
        <dbReference type="ChEBI" id="CHEBI:60240"/>
    </ligand>
</feature>
<feature type="binding site" evidence="10">
    <location>
        <position position="230"/>
    </location>
    <ligand>
        <name>a divalent metal cation</name>
        <dbReference type="ChEBI" id="CHEBI:60240"/>
    </ligand>
</feature>
<dbReference type="Gene3D" id="3.30.1330.50">
    <property type="entry name" value="2-C-methyl-D-erythritol 2,4-cyclodiphosphate synthase"/>
    <property type="match status" value="1"/>
</dbReference>
<dbReference type="Pfam" id="PF02542">
    <property type="entry name" value="YgbB"/>
    <property type="match status" value="1"/>
</dbReference>
<dbReference type="CDD" id="cd02516">
    <property type="entry name" value="CDP-ME_synthetase"/>
    <property type="match status" value="1"/>
</dbReference>
<dbReference type="PANTHER" id="PTHR43181:SF1">
    <property type="entry name" value="2-C-METHYL-D-ERYTHRITOL 2,4-CYCLODIPHOSPHATE SYNTHASE, CHLOROPLASTIC"/>
    <property type="match status" value="1"/>
</dbReference>
<evidence type="ECO:0000256" key="7">
    <source>
        <dbReference type="ARBA" id="ARBA00023229"/>
    </source>
</evidence>
<dbReference type="Pfam" id="PF01128">
    <property type="entry name" value="IspD"/>
    <property type="match status" value="1"/>
</dbReference>
<dbReference type="GeneID" id="90984467"/>
<feature type="binding site" evidence="10">
    <location>
        <position position="265"/>
    </location>
    <ligand>
        <name>a divalent metal cation</name>
        <dbReference type="ChEBI" id="CHEBI:60240"/>
    </ligand>
</feature>
<keyword evidence="5" id="KW-0548">Nucleotidyltransferase</keyword>
<dbReference type="eggNOG" id="COG1211">
    <property type="taxonomic scope" value="Bacteria"/>
</dbReference>
<evidence type="ECO:0000256" key="1">
    <source>
        <dbReference type="ARBA" id="ARBA00000200"/>
    </source>
</evidence>
<dbReference type="GO" id="GO:0019288">
    <property type="term" value="P:isopentenyl diphosphate biosynthetic process, methylerythritol 4-phosphate pathway"/>
    <property type="evidence" value="ECO:0007669"/>
    <property type="project" value="UniProtKB-UniRule"/>
</dbReference>
<dbReference type="InterPro" id="IPR003526">
    <property type="entry name" value="MECDP_synthase"/>
</dbReference>
<keyword evidence="6 10" id="KW-0479">Metal-binding</keyword>
<dbReference type="SUPFAM" id="SSF69765">
    <property type="entry name" value="IpsF-like"/>
    <property type="match status" value="1"/>
</dbReference>
<evidence type="ECO:0000256" key="2">
    <source>
        <dbReference type="ARBA" id="ARBA00004709"/>
    </source>
</evidence>
<dbReference type="STRING" id="2754.EH55_10745"/>
<dbReference type="PROSITE" id="PS01295">
    <property type="entry name" value="ISPD"/>
    <property type="match status" value="1"/>
</dbReference>
<dbReference type="GO" id="GO:0008685">
    <property type="term" value="F:2-C-methyl-D-erythritol 2,4-cyclodiphosphate synthase activity"/>
    <property type="evidence" value="ECO:0007669"/>
    <property type="project" value="UniProtKB-UniRule"/>
</dbReference>
<dbReference type="CDD" id="cd00554">
    <property type="entry name" value="MECDP_synthase"/>
    <property type="match status" value="1"/>
</dbReference>
<feature type="domain" description="2-C-methyl-D-erythritol 2,4-cyclodiphosphate synthase" evidence="12">
    <location>
        <begin position="224"/>
        <end position="379"/>
    </location>
</feature>
<sequence>METPHWSFLIAAAGSGSRLGGTPKQFRALAGRPVWRWSYETAERLRSEGALRDIVLVLPAERIEEFAADCERLNITIARGGATRSESVLNGLEKCRGSHVLVHDGARPFITEELLLTLMSEAERHGAAVPLLRCTDALKKIDGSLLTAADRNIYLRTQTPQAFRREELTSLLRGASPADDEASLWTASGRGIVRVDGDERNFKITTQFDWEMARAMAENNIERRAGHGFDIHRLAEGRPLIIAGVRVAGVDFGLFGHSDADVVTHAVMDALLGAAGEADIGTLFPASDEKWRGADSITLLHSVLALLASKGWRADWVDATLIAQRPKLGALLPQFREKLNAELEGDGEHPRFNIKVKSAEECGSAGRGECMICHCVAEISRIAL</sequence>
<comment type="subunit">
    <text evidence="10">Homotrimer.</text>
</comment>
<evidence type="ECO:0000256" key="11">
    <source>
        <dbReference type="RuleBase" id="RU004395"/>
    </source>
</evidence>
<evidence type="ECO:0000256" key="6">
    <source>
        <dbReference type="ARBA" id="ARBA00022723"/>
    </source>
</evidence>
<dbReference type="Proteomes" id="UP000027665">
    <property type="component" value="Unassembled WGS sequence"/>
</dbReference>
<dbReference type="PROSITE" id="PS01350">
    <property type="entry name" value="ISPF"/>
    <property type="match status" value="1"/>
</dbReference>
<dbReference type="eggNOG" id="COG0245">
    <property type="taxonomic scope" value="Bacteria"/>
</dbReference>
<evidence type="ECO:0000256" key="4">
    <source>
        <dbReference type="ARBA" id="ARBA00022679"/>
    </source>
</evidence>
<comment type="function">
    <text evidence="10">Involved in the biosynthesis of isopentenyl diphosphate (IPP) and dimethylallyl diphosphate (DMAPP), two major building blocks of isoprenoid compounds. Catalyzes the conversion of 4-diphosphocytidyl-2-C-methyl-D-erythritol 2-phosphate (CDP-ME2P) to 2-C-methyl-D-erythritol 2,4-cyclodiphosphate (ME-CPP) with a corresponding release of cytidine 5-monophosphate (CMP).</text>
</comment>
<feature type="binding site" evidence="10">
    <location>
        <begin position="279"/>
        <end position="281"/>
    </location>
    <ligand>
        <name>4-CDP-2-C-methyl-D-erythritol 2-phosphate</name>
        <dbReference type="ChEBI" id="CHEBI:57919"/>
    </ligand>
</feature>
<keyword evidence="14" id="KW-1185">Reference proteome</keyword>
<gene>
    <name evidence="10" type="primary">ispF</name>
    <name evidence="13" type="ORF">EH55_10745</name>
</gene>
<dbReference type="GO" id="GO:0016114">
    <property type="term" value="P:terpenoid biosynthetic process"/>
    <property type="evidence" value="ECO:0007669"/>
    <property type="project" value="InterPro"/>
</dbReference>
<organism evidence="13 14">
    <name type="scientific">Synergistes jonesii</name>
    <dbReference type="NCBI Taxonomy" id="2754"/>
    <lineage>
        <taxon>Bacteria</taxon>
        <taxon>Thermotogati</taxon>
        <taxon>Synergistota</taxon>
        <taxon>Synergistia</taxon>
        <taxon>Synergistales</taxon>
        <taxon>Synergistaceae</taxon>
        <taxon>Synergistes</taxon>
    </lineage>
</organism>
<dbReference type="SUPFAM" id="SSF53448">
    <property type="entry name" value="Nucleotide-diphospho-sugar transferases"/>
    <property type="match status" value="1"/>
</dbReference>
<comment type="pathway">
    <text evidence="2 10">Isoprenoid biosynthesis; isopentenyl diphosphate biosynthesis via DXP pathway; isopentenyl diphosphate from 1-deoxy-D-xylulose 5-phosphate: step 4/6.</text>
</comment>
<dbReference type="OrthoDB" id="9806837at2"/>
<comment type="caution">
    <text evidence="13">The sequence shown here is derived from an EMBL/GenBank/DDBJ whole genome shotgun (WGS) entry which is preliminary data.</text>
</comment>
<feature type="binding site" evidence="10">
    <location>
        <begin position="257"/>
        <end position="258"/>
    </location>
    <ligand>
        <name>4-CDP-2-C-methyl-D-erythritol 2-phosphate</name>
        <dbReference type="ChEBI" id="CHEBI:57919"/>
    </ligand>
</feature>
<comment type="caution">
    <text evidence="10">Lacks conserved residue(s) required for the propagation of feature annotation.</text>
</comment>
<dbReference type="AlphaFoldDB" id="A0A073IP04"/>
<keyword evidence="7 10" id="KW-0414">Isoprene biosynthesis</keyword>
<feature type="site" description="Transition state stabilizer" evidence="10">
    <location>
        <position position="257"/>
    </location>
</feature>
<dbReference type="HAMAP" id="MF_00107">
    <property type="entry name" value="IspF"/>
    <property type="match status" value="1"/>
</dbReference>
<dbReference type="PANTHER" id="PTHR43181">
    <property type="entry name" value="2-C-METHYL-D-ERYTHRITOL 2,4-CYCLODIPHOSPHATE SYNTHASE, CHLOROPLASTIC"/>
    <property type="match status" value="1"/>
</dbReference>
<comment type="similarity">
    <text evidence="10 11">Belongs to the IspF family.</text>
</comment>
<comment type="cofactor">
    <cofactor evidence="10">
        <name>a divalent metal cation</name>
        <dbReference type="ChEBI" id="CHEBI:60240"/>
    </cofactor>
    <text evidence="10">Binds 1 divalent metal cation per subunit.</text>
</comment>
<dbReference type="EMBL" id="JMKI01000051">
    <property type="protein sequence ID" value="KEJ91315.1"/>
    <property type="molecule type" value="Genomic_DNA"/>
</dbReference>